<feature type="domain" description="Glycoside hydrolase family 65 C-terminal" evidence="5">
    <location>
        <begin position="706"/>
        <end position="758"/>
    </location>
</feature>
<feature type="domain" description="Glycoside hydrolase family 65 central catalytic" evidence="4">
    <location>
        <begin position="300"/>
        <end position="695"/>
    </location>
</feature>
<dbReference type="PANTHER" id="PTHR11051">
    <property type="entry name" value="GLYCOSYL HYDROLASE-RELATED"/>
    <property type="match status" value="1"/>
</dbReference>
<dbReference type="EMBL" id="JBHTOH010000015">
    <property type="protein sequence ID" value="MFD1410498.1"/>
    <property type="molecule type" value="Genomic_DNA"/>
</dbReference>
<evidence type="ECO:0000259" key="6">
    <source>
        <dbReference type="Pfam" id="PF03636"/>
    </source>
</evidence>
<comment type="caution">
    <text evidence="7">The sequence shown here is derived from an EMBL/GenBank/DDBJ whole genome shotgun (WGS) entry which is preliminary data.</text>
</comment>
<dbReference type="InterPro" id="IPR008928">
    <property type="entry name" value="6-hairpin_glycosidase_sf"/>
</dbReference>
<dbReference type="Pfam" id="PF03636">
    <property type="entry name" value="Glyco_hydro_65N"/>
    <property type="match status" value="1"/>
</dbReference>
<reference evidence="8" key="1">
    <citation type="journal article" date="2019" name="Int. J. Syst. Evol. Microbiol.">
        <title>The Global Catalogue of Microorganisms (GCM) 10K type strain sequencing project: providing services to taxonomists for standard genome sequencing and annotation.</title>
        <authorList>
            <consortium name="The Broad Institute Genomics Platform"/>
            <consortium name="The Broad Institute Genome Sequencing Center for Infectious Disease"/>
            <person name="Wu L."/>
            <person name="Ma J."/>
        </authorList>
    </citation>
    <scope>NUCLEOTIDE SEQUENCE [LARGE SCALE GENOMIC DNA]</scope>
    <source>
        <strain evidence="8">CCM 8937</strain>
    </source>
</reference>
<evidence type="ECO:0000313" key="8">
    <source>
        <dbReference type="Proteomes" id="UP001597191"/>
    </source>
</evidence>
<gene>
    <name evidence="7" type="ORF">ACFQ4R_02510</name>
</gene>
<dbReference type="InterPro" id="IPR037018">
    <property type="entry name" value="GH65_N"/>
</dbReference>
<dbReference type="InterPro" id="IPR005194">
    <property type="entry name" value="Glyco_hydro_65_C"/>
</dbReference>
<dbReference type="PANTHER" id="PTHR11051:SF8">
    <property type="entry name" value="PROTEIN-GLUCOSYLGALACTOSYLHYDROXYLYSINE GLUCOSIDASE"/>
    <property type="match status" value="1"/>
</dbReference>
<keyword evidence="2" id="KW-0328">Glycosyltransferase</keyword>
<evidence type="ECO:0000256" key="1">
    <source>
        <dbReference type="ARBA" id="ARBA00006768"/>
    </source>
</evidence>
<dbReference type="InterPro" id="IPR005196">
    <property type="entry name" value="Glyco_hydro_65_N"/>
</dbReference>
<keyword evidence="7" id="KW-0378">Hydrolase</keyword>
<dbReference type="Pfam" id="PF03633">
    <property type="entry name" value="Glyco_hydro_65C"/>
    <property type="match status" value="1"/>
</dbReference>
<feature type="domain" description="Glycoside hydrolase family 65 N-terminal" evidence="6">
    <location>
        <begin position="20"/>
        <end position="247"/>
    </location>
</feature>
<dbReference type="InterPro" id="IPR011013">
    <property type="entry name" value="Gal_mutarotase_sf_dom"/>
</dbReference>
<protein>
    <submittedName>
        <fullName evidence="7">Glycosyl hydrolase family 65 protein</fullName>
    </submittedName>
</protein>
<dbReference type="InterPro" id="IPR017045">
    <property type="entry name" value="Malt_Pase/Glycosyl_Hdrlase"/>
</dbReference>
<dbReference type="SUPFAM" id="SSF48208">
    <property type="entry name" value="Six-hairpin glycosidases"/>
    <property type="match status" value="1"/>
</dbReference>
<dbReference type="InterPro" id="IPR012341">
    <property type="entry name" value="6hp_glycosidase-like_sf"/>
</dbReference>
<dbReference type="Gene3D" id="2.70.98.40">
    <property type="entry name" value="Glycoside hydrolase, family 65, N-terminal domain"/>
    <property type="match status" value="1"/>
</dbReference>
<evidence type="ECO:0000259" key="5">
    <source>
        <dbReference type="Pfam" id="PF03633"/>
    </source>
</evidence>
<dbReference type="RefSeq" id="WP_379880229.1">
    <property type="nucleotide sequence ID" value="NZ_JBHTOH010000015.1"/>
</dbReference>
<evidence type="ECO:0000256" key="3">
    <source>
        <dbReference type="ARBA" id="ARBA00022679"/>
    </source>
</evidence>
<name>A0ABW4BLI4_9LACO</name>
<sequence length="778" mass="88604">MTTDWQIVYQNIPQGPKSYGQESILTLGNGYLGWRGAPVTAQFSEDHYPGLYVAGIFNQTTTMVNHRSIVNEDMVNLPNPQLVKIFIDGQELTAPYDQRKACLNMDQGTLVEHFEYQLAAGRLKLDTVKVCDPVHYHQLALKLNIRLDFAAQVKVQLLVDSQIKNQNVQRYREFNSQEFNVIKATDHLVHAETNQSKITLAVGGKTTSQQATFTTTYPDHNVVDQAQINLAAQQDFTIERVMAVATSYETEHPLPVVMKGLSHSSFAQIQATSLAHWQTFWKDADVRIDSDDPDLQRLVRMNIFHLHQAAQQLANKDLDASVGSRALTGEGYRGHIFWDELFLVPYYASVEPATAKDILRYRLKRLTAAQKNAHAQYEHGAMYPWQSAMYGDEQSQSIHLNPLTHRWYQDNSRLQRHVSLAVVYNIWSYTRITGDYDVLREGGLKVLLETTKLWLNKVTYDGQRYHLSGVMGPDEFHEAYPNTSIGGLSDNAYTNIMLVWSLNWLLDLRKNSDLDFAEICAEADFDQTLLQKASDVASNLALFIDEAGVIEQYQHYFGLKDLDLAAYREKYGDIHRIDRILKSEDKSANEYQVNKQADALMAVYNLGEKMMQQLVAQLGYQLPKNWLRRNRDYYLIRTVHGSTVSRPVFATVDVVLGELDHALKYLITAIKSDFDDIQGGTTAEGIHTGVMGGTLSVIEHAFAGVKFYDNHVLVEPKIPHDWTYLSFTQRFHGTLLRFTFQNNTLAVEADQDICIIVQENKIHLTANREARIVLNPRF</sequence>
<proteinExistence type="inferred from homology"/>
<dbReference type="GO" id="GO:0016787">
    <property type="term" value="F:hydrolase activity"/>
    <property type="evidence" value="ECO:0007669"/>
    <property type="project" value="UniProtKB-KW"/>
</dbReference>
<comment type="similarity">
    <text evidence="1">Belongs to the glycosyl hydrolase 65 family.</text>
</comment>
<dbReference type="Gene3D" id="1.50.10.10">
    <property type="match status" value="1"/>
</dbReference>
<dbReference type="InterPro" id="IPR005195">
    <property type="entry name" value="Glyco_hydro_65_M"/>
</dbReference>
<keyword evidence="8" id="KW-1185">Reference proteome</keyword>
<evidence type="ECO:0000256" key="2">
    <source>
        <dbReference type="ARBA" id="ARBA00022676"/>
    </source>
</evidence>
<organism evidence="7 8">
    <name type="scientific">Lapidilactobacillus gannanensis</name>
    <dbReference type="NCBI Taxonomy" id="2486002"/>
    <lineage>
        <taxon>Bacteria</taxon>
        <taxon>Bacillati</taxon>
        <taxon>Bacillota</taxon>
        <taxon>Bacilli</taxon>
        <taxon>Lactobacillales</taxon>
        <taxon>Lactobacillaceae</taxon>
        <taxon>Lapidilactobacillus</taxon>
    </lineage>
</organism>
<evidence type="ECO:0000313" key="7">
    <source>
        <dbReference type="EMBL" id="MFD1410498.1"/>
    </source>
</evidence>
<keyword evidence="3" id="KW-0808">Transferase</keyword>
<dbReference type="SUPFAM" id="SSF74650">
    <property type="entry name" value="Galactose mutarotase-like"/>
    <property type="match status" value="1"/>
</dbReference>
<dbReference type="Gene3D" id="2.60.420.10">
    <property type="entry name" value="Maltose phosphorylase, domain 3"/>
    <property type="match status" value="1"/>
</dbReference>
<accession>A0ABW4BLI4</accession>
<evidence type="ECO:0000259" key="4">
    <source>
        <dbReference type="Pfam" id="PF03632"/>
    </source>
</evidence>
<dbReference type="Proteomes" id="UP001597191">
    <property type="component" value="Unassembled WGS sequence"/>
</dbReference>
<dbReference type="Pfam" id="PF03632">
    <property type="entry name" value="Glyco_hydro_65m"/>
    <property type="match status" value="1"/>
</dbReference>
<dbReference type="PIRSF" id="PIRSF036289">
    <property type="entry name" value="Glycosyl_hydrolase_malt_phosph"/>
    <property type="match status" value="1"/>
</dbReference>